<dbReference type="Pfam" id="PF01638">
    <property type="entry name" value="HxlR"/>
    <property type="match status" value="1"/>
</dbReference>
<evidence type="ECO:0000313" key="6">
    <source>
        <dbReference type="Proteomes" id="UP000240357"/>
    </source>
</evidence>
<accession>A0A2T2YE99</accession>
<dbReference type="PANTHER" id="PTHR33204">
    <property type="entry name" value="TRANSCRIPTIONAL REGULATOR, MARR FAMILY"/>
    <property type="match status" value="1"/>
</dbReference>
<dbReference type="InterPro" id="IPR036388">
    <property type="entry name" value="WH-like_DNA-bd_sf"/>
</dbReference>
<dbReference type="SUPFAM" id="SSF46785">
    <property type="entry name" value="Winged helix' DNA-binding domain"/>
    <property type="match status" value="1"/>
</dbReference>
<dbReference type="AlphaFoldDB" id="A0A2T2YE99"/>
<dbReference type="EMBL" id="PYFT01000001">
    <property type="protein sequence ID" value="PSR53834.1"/>
    <property type="molecule type" value="Genomic_DNA"/>
</dbReference>
<sequence>MLINNKEMVFKIEDRTYHCALDVTMNYIGGKWKSVVLWYLLRQTRRFSELKKLIPSITEKMLSLQLKELEKDGIVERTVYPQVPPKVEYALTDFGRELTPVIEAMAKWGRQTGKKRGELVEQVSRKAKSK</sequence>
<name>A0A2T2YE99_9BACT</name>
<evidence type="ECO:0000259" key="4">
    <source>
        <dbReference type="PROSITE" id="PS51118"/>
    </source>
</evidence>
<dbReference type="RefSeq" id="WP_106928867.1">
    <property type="nucleotide sequence ID" value="NZ_PYFT01000001.1"/>
</dbReference>
<reference evidence="5 6" key="1">
    <citation type="submission" date="2018-03" db="EMBL/GenBank/DDBJ databases">
        <title>Adhaeribacter sp. HMF7605 Genome sequencing and assembly.</title>
        <authorList>
            <person name="Kang H."/>
            <person name="Kang J."/>
            <person name="Cha I."/>
            <person name="Kim H."/>
            <person name="Joh K."/>
        </authorList>
    </citation>
    <scope>NUCLEOTIDE SEQUENCE [LARGE SCALE GENOMIC DNA]</scope>
    <source>
        <strain evidence="5 6">HMF7605</strain>
    </source>
</reference>
<evidence type="ECO:0000256" key="3">
    <source>
        <dbReference type="ARBA" id="ARBA00023163"/>
    </source>
</evidence>
<evidence type="ECO:0000256" key="1">
    <source>
        <dbReference type="ARBA" id="ARBA00023015"/>
    </source>
</evidence>
<dbReference type="GO" id="GO:0003677">
    <property type="term" value="F:DNA binding"/>
    <property type="evidence" value="ECO:0007669"/>
    <property type="project" value="UniProtKB-KW"/>
</dbReference>
<feature type="domain" description="HTH hxlR-type" evidence="4">
    <location>
        <begin position="19"/>
        <end position="117"/>
    </location>
</feature>
<dbReference type="Proteomes" id="UP000240357">
    <property type="component" value="Unassembled WGS sequence"/>
</dbReference>
<dbReference type="InterPro" id="IPR002577">
    <property type="entry name" value="HTH_HxlR"/>
</dbReference>
<dbReference type="Gene3D" id="1.10.10.10">
    <property type="entry name" value="Winged helix-like DNA-binding domain superfamily/Winged helix DNA-binding domain"/>
    <property type="match status" value="1"/>
</dbReference>
<dbReference type="InterPro" id="IPR036390">
    <property type="entry name" value="WH_DNA-bd_sf"/>
</dbReference>
<gene>
    <name evidence="5" type="ORF">AHMF7605_10035</name>
</gene>
<keyword evidence="6" id="KW-1185">Reference proteome</keyword>
<comment type="caution">
    <text evidence="5">The sequence shown here is derived from an EMBL/GenBank/DDBJ whole genome shotgun (WGS) entry which is preliminary data.</text>
</comment>
<organism evidence="5 6">
    <name type="scientific">Adhaeribacter arboris</name>
    <dbReference type="NCBI Taxonomy" id="2072846"/>
    <lineage>
        <taxon>Bacteria</taxon>
        <taxon>Pseudomonadati</taxon>
        <taxon>Bacteroidota</taxon>
        <taxon>Cytophagia</taxon>
        <taxon>Cytophagales</taxon>
        <taxon>Hymenobacteraceae</taxon>
        <taxon>Adhaeribacter</taxon>
    </lineage>
</organism>
<evidence type="ECO:0000256" key="2">
    <source>
        <dbReference type="ARBA" id="ARBA00023125"/>
    </source>
</evidence>
<proteinExistence type="predicted"/>
<dbReference type="PROSITE" id="PS51118">
    <property type="entry name" value="HTH_HXLR"/>
    <property type="match status" value="1"/>
</dbReference>
<evidence type="ECO:0000313" key="5">
    <source>
        <dbReference type="EMBL" id="PSR53834.1"/>
    </source>
</evidence>
<keyword evidence="3" id="KW-0804">Transcription</keyword>
<keyword evidence="2" id="KW-0238">DNA-binding</keyword>
<protein>
    <submittedName>
        <fullName evidence="5">Transcriptional regulator</fullName>
    </submittedName>
</protein>
<keyword evidence="1" id="KW-0805">Transcription regulation</keyword>
<dbReference type="OrthoDB" id="8231503at2"/>
<dbReference type="PANTHER" id="PTHR33204:SF29">
    <property type="entry name" value="TRANSCRIPTIONAL REGULATOR"/>
    <property type="match status" value="1"/>
</dbReference>